<evidence type="ECO:0000313" key="3">
    <source>
        <dbReference type="Proteomes" id="UP001324287"/>
    </source>
</evidence>
<keyword evidence="3" id="KW-1185">Reference proteome</keyword>
<sequence>MSKKALVIGGTGPTGLPIIQGLEERGYDVAMLHSGKHELPELPETRLEHIHASAHFAETLGEAVGSRTFDLVIATYGRLRVLPEVFGGRVPRLITVGGTIYETPLSRPAVEDSPRDLNHKIYQKIVETEHTLMDAHDAGEFSLTHLRYPNLYGPRQLAPREWSVIRRLRDGRRRIPVLDAGLTLESRAFVRNAAHAVLLCVDHPEAAAGQFYSVVDEHTPSDADRVLAMAEVMGIDDVELVSFPPQLGRPAWYWGIGRSLRWGSDGTPPPRAIC</sequence>
<evidence type="ECO:0000259" key="1">
    <source>
        <dbReference type="Pfam" id="PF01370"/>
    </source>
</evidence>
<dbReference type="SUPFAM" id="SSF51735">
    <property type="entry name" value="NAD(P)-binding Rossmann-fold domains"/>
    <property type="match status" value="1"/>
</dbReference>
<name>A0ABZ1B1I2_9ACTN</name>
<protein>
    <submittedName>
        <fullName evidence="2">NAD-dependent epimerase/dehydratase family protein</fullName>
    </submittedName>
</protein>
<reference evidence="2 3" key="1">
    <citation type="submission" date="2023-12" db="EMBL/GenBank/DDBJ databases">
        <title>Blastococcus brunescens sp. nov., an actonobacterium isolated from sandstone collected in sahara desert.</title>
        <authorList>
            <person name="Gtari M."/>
            <person name="Ghodhbane F."/>
        </authorList>
    </citation>
    <scope>NUCLEOTIDE SEQUENCE [LARGE SCALE GENOMIC DNA]</scope>
    <source>
        <strain evidence="2 3">BMG 8361</strain>
    </source>
</reference>
<dbReference type="InterPro" id="IPR001509">
    <property type="entry name" value="Epimerase_deHydtase"/>
</dbReference>
<proteinExistence type="predicted"/>
<evidence type="ECO:0000313" key="2">
    <source>
        <dbReference type="EMBL" id="WRL63608.1"/>
    </source>
</evidence>
<dbReference type="InterPro" id="IPR036291">
    <property type="entry name" value="NAD(P)-bd_dom_sf"/>
</dbReference>
<dbReference type="Gene3D" id="3.40.50.720">
    <property type="entry name" value="NAD(P)-binding Rossmann-like Domain"/>
    <property type="match status" value="1"/>
</dbReference>
<dbReference type="EMBL" id="CP141261">
    <property type="protein sequence ID" value="WRL63608.1"/>
    <property type="molecule type" value="Genomic_DNA"/>
</dbReference>
<accession>A0ABZ1B1I2</accession>
<feature type="domain" description="NAD-dependent epimerase/dehydratase" evidence="1">
    <location>
        <begin position="5"/>
        <end position="212"/>
    </location>
</feature>
<gene>
    <name evidence="2" type="ORF">U6N30_28695</name>
</gene>
<organism evidence="2 3">
    <name type="scientific">Blastococcus brunescens</name>
    <dbReference type="NCBI Taxonomy" id="1564165"/>
    <lineage>
        <taxon>Bacteria</taxon>
        <taxon>Bacillati</taxon>
        <taxon>Actinomycetota</taxon>
        <taxon>Actinomycetes</taxon>
        <taxon>Geodermatophilales</taxon>
        <taxon>Geodermatophilaceae</taxon>
        <taxon>Blastococcus</taxon>
    </lineage>
</organism>
<dbReference type="Pfam" id="PF01370">
    <property type="entry name" value="Epimerase"/>
    <property type="match status" value="1"/>
</dbReference>
<dbReference type="Proteomes" id="UP001324287">
    <property type="component" value="Chromosome"/>
</dbReference>
<dbReference type="RefSeq" id="WP_324274943.1">
    <property type="nucleotide sequence ID" value="NZ_CP141261.1"/>
</dbReference>